<organism evidence="4 5">
    <name type="scientific">Ectothiorhodospira marina</name>
    <dbReference type="NCBI Taxonomy" id="1396821"/>
    <lineage>
        <taxon>Bacteria</taxon>
        <taxon>Pseudomonadati</taxon>
        <taxon>Pseudomonadota</taxon>
        <taxon>Gammaproteobacteria</taxon>
        <taxon>Chromatiales</taxon>
        <taxon>Ectothiorhodospiraceae</taxon>
        <taxon>Ectothiorhodospira</taxon>
    </lineage>
</organism>
<dbReference type="SUPFAM" id="SSF52172">
    <property type="entry name" value="CheY-like"/>
    <property type="match status" value="1"/>
</dbReference>
<keyword evidence="5" id="KW-1185">Reference proteome</keyword>
<dbReference type="Gene3D" id="3.40.50.2300">
    <property type="match status" value="1"/>
</dbReference>
<dbReference type="OrthoDB" id="7298659at2"/>
<gene>
    <name evidence="4" type="ORF">SAMN05444515_11385</name>
</gene>
<feature type="repeat" description="TPR" evidence="2">
    <location>
        <begin position="199"/>
        <end position="232"/>
    </location>
</feature>
<evidence type="ECO:0000256" key="2">
    <source>
        <dbReference type="PROSITE-ProRule" id="PRU00339"/>
    </source>
</evidence>
<dbReference type="STRING" id="1396821.SAMN05444515_11385"/>
<dbReference type="RefSeq" id="WP_090254537.1">
    <property type="nucleotide sequence ID" value="NZ_FOAA01000013.1"/>
</dbReference>
<name>A0A1H7P8N4_9GAMM</name>
<dbReference type="SMART" id="SM00028">
    <property type="entry name" value="TPR"/>
    <property type="match status" value="2"/>
</dbReference>
<dbReference type="AlphaFoldDB" id="A0A1H7P8N4"/>
<dbReference type="PANTHER" id="PTHR43228:SF1">
    <property type="entry name" value="TWO-COMPONENT RESPONSE REGULATOR ARR22"/>
    <property type="match status" value="1"/>
</dbReference>
<dbReference type="InterPro" id="IPR001789">
    <property type="entry name" value="Sig_transdc_resp-reg_receiver"/>
</dbReference>
<dbReference type="Proteomes" id="UP000199256">
    <property type="component" value="Unassembled WGS sequence"/>
</dbReference>
<dbReference type="InterPro" id="IPR019734">
    <property type="entry name" value="TPR_rpt"/>
</dbReference>
<dbReference type="InterPro" id="IPR052048">
    <property type="entry name" value="ST_Response_Regulator"/>
</dbReference>
<sequence>MNNLLERLSVLIVDDFHAMRSNLSGMLVSMGARQEPDVAANAQDALSQLRAHHYDIILCDYNLGGGMDGQQLLETARREGRVGVGTAFLMITAENTAEMVMAALESGPDAYLAKPITKDLLAVRLLRVLRRRLPLRPVAEALSRQDQSGARHLLRDMLETGRGQRADVLRLQAVLALEDGDADSVEEAARAALEEQEVAWAHVALGQAQEIRGHDDRAEACFRKALEVTPHFMSAHDCLAGALERQGHRQEAFKVLIGAVARSARSLARQRHLGRLSMELQHWDQAASSWKQAVQLGQSQGMGHPSDPVWLAHALAQHGQARAAATCLKQMRIDWRGHDEFPWWERVGLILVCGELELDQAAILDALDVQLSRGQPSAAVRSALIQALSHLGEVERAEMLHQENL</sequence>
<evidence type="ECO:0000259" key="3">
    <source>
        <dbReference type="PROSITE" id="PS50110"/>
    </source>
</evidence>
<evidence type="ECO:0000256" key="1">
    <source>
        <dbReference type="PROSITE-ProRule" id="PRU00169"/>
    </source>
</evidence>
<dbReference type="SUPFAM" id="SSF48452">
    <property type="entry name" value="TPR-like"/>
    <property type="match status" value="1"/>
</dbReference>
<dbReference type="PROSITE" id="PS50110">
    <property type="entry name" value="RESPONSE_REGULATORY"/>
    <property type="match status" value="1"/>
</dbReference>
<dbReference type="InterPro" id="IPR011990">
    <property type="entry name" value="TPR-like_helical_dom_sf"/>
</dbReference>
<accession>A0A1H7P8N4</accession>
<protein>
    <submittedName>
        <fullName evidence="4">Response regulator receiver domain-containing protein</fullName>
    </submittedName>
</protein>
<reference evidence="5" key="1">
    <citation type="submission" date="2016-10" db="EMBL/GenBank/DDBJ databases">
        <authorList>
            <person name="Varghese N."/>
            <person name="Submissions S."/>
        </authorList>
    </citation>
    <scope>NUCLEOTIDE SEQUENCE [LARGE SCALE GENOMIC DNA]</scope>
    <source>
        <strain evidence="5">DSM 241</strain>
    </source>
</reference>
<feature type="domain" description="Response regulatory" evidence="3">
    <location>
        <begin position="9"/>
        <end position="129"/>
    </location>
</feature>
<dbReference type="InterPro" id="IPR011006">
    <property type="entry name" value="CheY-like_superfamily"/>
</dbReference>
<dbReference type="Pfam" id="PF00072">
    <property type="entry name" value="Response_reg"/>
    <property type="match status" value="1"/>
</dbReference>
<dbReference type="SMART" id="SM00448">
    <property type="entry name" value="REC"/>
    <property type="match status" value="1"/>
</dbReference>
<evidence type="ECO:0000313" key="5">
    <source>
        <dbReference type="Proteomes" id="UP000199256"/>
    </source>
</evidence>
<feature type="modified residue" description="4-aspartylphosphate" evidence="1">
    <location>
        <position position="60"/>
    </location>
</feature>
<dbReference type="Gene3D" id="1.25.40.10">
    <property type="entry name" value="Tetratricopeptide repeat domain"/>
    <property type="match status" value="1"/>
</dbReference>
<evidence type="ECO:0000313" key="4">
    <source>
        <dbReference type="EMBL" id="SEL32122.1"/>
    </source>
</evidence>
<dbReference type="PROSITE" id="PS50005">
    <property type="entry name" value="TPR"/>
    <property type="match status" value="1"/>
</dbReference>
<dbReference type="PANTHER" id="PTHR43228">
    <property type="entry name" value="TWO-COMPONENT RESPONSE REGULATOR"/>
    <property type="match status" value="1"/>
</dbReference>
<proteinExistence type="predicted"/>
<dbReference type="GO" id="GO:0000160">
    <property type="term" value="P:phosphorelay signal transduction system"/>
    <property type="evidence" value="ECO:0007669"/>
    <property type="project" value="InterPro"/>
</dbReference>
<dbReference type="EMBL" id="FOAA01000013">
    <property type="protein sequence ID" value="SEL32122.1"/>
    <property type="molecule type" value="Genomic_DNA"/>
</dbReference>
<keyword evidence="1" id="KW-0597">Phosphoprotein</keyword>
<keyword evidence="2" id="KW-0802">TPR repeat</keyword>